<dbReference type="EMBL" id="JAUSUU010000005">
    <property type="protein sequence ID" value="MDQ0335392.1"/>
    <property type="molecule type" value="Genomic_DNA"/>
</dbReference>
<protein>
    <submittedName>
        <fullName evidence="3">Acyl-CoA thioester hydrolase</fullName>
        <ecNumber evidence="3">3.1.2.-</ecNumber>
    </submittedName>
</protein>
<dbReference type="InterPro" id="IPR050563">
    <property type="entry name" value="4-hydroxybenzoyl-CoA_TE"/>
</dbReference>
<dbReference type="Pfam" id="PF13279">
    <property type="entry name" value="4HBT_2"/>
    <property type="match status" value="1"/>
</dbReference>
<dbReference type="GO" id="GO:0047617">
    <property type="term" value="F:fatty acyl-CoA hydrolase activity"/>
    <property type="evidence" value="ECO:0007669"/>
    <property type="project" value="TreeGrafter"/>
</dbReference>
<dbReference type="InterPro" id="IPR029069">
    <property type="entry name" value="HotDog_dom_sf"/>
</dbReference>
<keyword evidence="2 3" id="KW-0378">Hydrolase</keyword>
<dbReference type="RefSeq" id="WP_057783249.1">
    <property type="nucleotide sequence ID" value="NZ_JAGGJQ010000004.1"/>
</dbReference>
<proteinExistence type="inferred from homology"/>
<dbReference type="EMBL" id="JAGGJQ010000004">
    <property type="protein sequence ID" value="MBP1839793.1"/>
    <property type="molecule type" value="Genomic_DNA"/>
</dbReference>
<accession>A0A9X1C997</accession>
<evidence type="ECO:0000313" key="3">
    <source>
        <dbReference type="EMBL" id="MBP1839793.1"/>
    </source>
</evidence>
<comment type="similarity">
    <text evidence="1">Belongs to the 4-hydroxybenzoyl-CoA thioesterase family.</text>
</comment>
<dbReference type="SUPFAM" id="SSF54637">
    <property type="entry name" value="Thioesterase/thiol ester dehydrase-isomerase"/>
    <property type="match status" value="1"/>
</dbReference>
<dbReference type="PANTHER" id="PTHR31793:SF27">
    <property type="entry name" value="NOVEL THIOESTERASE SUPERFAMILY DOMAIN AND SAPOSIN A-TYPE DOMAIN CONTAINING PROTEIN (0610012H03RIK)"/>
    <property type="match status" value="1"/>
</dbReference>
<organism evidence="3 5">
    <name type="scientific">Formosa algae</name>
    <dbReference type="NCBI Taxonomy" id="225843"/>
    <lineage>
        <taxon>Bacteria</taxon>
        <taxon>Pseudomonadati</taxon>
        <taxon>Bacteroidota</taxon>
        <taxon>Flavobacteriia</taxon>
        <taxon>Flavobacteriales</taxon>
        <taxon>Flavobacteriaceae</taxon>
        <taxon>Formosa</taxon>
    </lineage>
</organism>
<evidence type="ECO:0000256" key="2">
    <source>
        <dbReference type="ARBA" id="ARBA00022801"/>
    </source>
</evidence>
<dbReference type="Proteomes" id="UP001231587">
    <property type="component" value="Unassembled WGS sequence"/>
</dbReference>
<evidence type="ECO:0000256" key="1">
    <source>
        <dbReference type="ARBA" id="ARBA00005953"/>
    </source>
</evidence>
<dbReference type="AlphaFoldDB" id="A0A9X1C997"/>
<dbReference type="Proteomes" id="UP001138672">
    <property type="component" value="Unassembled WGS sequence"/>
</dbReference>
<dbReference type="CDD" id="cd00586">
    <property type="entry name" value="4HBT"/>
    <property type="match status" value="1"/>
</dbReference>
<dbReference type="PANTHER" id="PTHR31793">
    <property type="entry name" value="4-HYDROXYBENZOYL-COA THIOESTERASE FAMILY MEMBER"/>
    <property type="match status" value="1"/>
</dbReference>
<dbReference type="EC" id="3.1.2.-" evidence="3"/>
<name>A0A9X1C997_9FLAO</name>
<keyword evidence="6" id="KW-1185">Reference proteome</keyword>
<dbReference type="OrthoDB" id="9801517at2"/>
<comment type="caution">
    <text evidence="3">The sequence shown here is derived from an EMBL/GenBank/DDBJ whole genome shotgun (WGS) entry which is preliminary data.</text>
</comment>
<evidence type="ECO:0000313" key="4">
    <source>
        <dbReference type="EMBL" id="MDQ0335392.1"/>
    </source>
</evidence>
<gene>
    <name evidence="3" type="ORF">J2Z56_001717</name>
    <name evidence="4" type="ORF">J2Z57_001840</name>
</gene>
<reference evidence="3" key="1">
    <citation type="submission" date="2021-03" db="EMBL/GenBank/DDBJ databases">
        <title>Genomic Encyclopedia of Type Strains, Phase IV (KMG-IV): sequencing the most valuable type-strain genomes for metagenomic binning, comparative biology and taxonomic classification.</title>
        <authorList>
            <person name="Goeker M."/>
        </authorList>
    </citation>
    <scope>NUCLEOTIDE SEQUENCE</scope>
    <source>
        <strain evidence="3">DSM 15523</strain>
        <strain evidence="4 6">DSM 16476</strain>
    </source>
</reference>
<dbReference type="Gene3D" id="3.10.129.10">
    <property type="entry name" value="Hotdog Thioesterase"/>
    <property type="match status" value="1"/>
</dbReference>
<sequence length="129" mass="15177">MKTFELKVTVTEDDLDELNHVNNVRYVQWLQDVAKGHWQHSATPDMQAQYVWVVLEHHIYYKGEAFLGDQLQLKTYIKKSVGVKSIRVVEIYNLDTDKLLLTSETHWCLIHVDTKRPTRIPEAVKNIFI</sequence>
<evidence type="ECO:0000313" key="5">
    <source>
        <dbReference type="Proteomes" id="UP001138672"/>
    </source>
</evidence>
<evidence type="ECO:0000313" key="6">
    <source>
        <dbReference type="Proteomes" id="UP001231587"/>
    </source>
</evidence>